<gene>
    <name evidence="1" type="ORF">TSAR_002377</name>
</gene>
<name>A0A232FIF5_9HYME</name>
<evidence type="ECO:0000313" key="2">
    <source>
        <dbReference type="Proteomes" id="UP000215335"/>
    </source>
</evidence>
<dbReference type="EMBL" id="NNAY01000152">
    <property type="protein sequence ID" value="OXU30531.1"/>
    <property type="molecule type" value="Genomic_DNA"/>
</dbReference>
<reference evidence="1 2" key="1">
    <citation type="journal article" date="2017" name="Curr. Biol.">
        <title>The Evolution of Venom by Co-option of Single-Copy Genes.</title>
        <authorList>
            <person name="Martinson E.O."/>
            <person name="Mrinalini"/>
            <person name="Kelkar Y.D."/>
            <person name="Chang C.H."/>
            <person name="Werren J.H."/>
        </authorList>
    </citation>
    <scope>NUCLEOTIDE SEQUENCE [LARGE SCALE GENOMIC DNA]</scope>
    <source>
        <strain evidence="1 2">Alberta</strain>
        <tissue evidence="1">Whole body</tissue>
    </source>
</reference>
<sequence>MKWRGSATKTSLRNRRSRCARKTIYFYIGDRIFYYTEKNTYHYCW</sequence>
<protein>
    <submittedName>
        <fullName evidence="1">Uncharacterized protein</fullName>
    </submittedName>
</protein>
<keyword evidence="2" id="KW-1185">Reference proteome</keyword>
<accession>A0A232FIF5</accession>
<comment type="caution">
    <text evidence="1">The sequence shown here is derived from an EMBL/GenBank/DDBJ whole genome shotgun (WGS) entry which is preliminary data.</text>
</comment>
<evidence type="ECO:0000313" key="1">
    <source>
        <dbReference type="EMBL" id="OXU30531.1"/>
    </source>
</evidence>
<dbReference type="AlphaFoldDB" id="A0A232FIF5"/>
<proteinExistence type="predicted"/>
<dbReference type="Proteomes" id="UP000215335">
    <property type="component" value="Unassembled WGS sequence"/>
</dbReference>
<organism evidence="1 2">
    <name type="scientific">Trichomalopsis sarcophagae</name>
    <dbReference type="NCBI Taxonomy" id="543379"/>
    <lineage>
        <taxon>Eukaryota</taxon>
        <taxon>Metazoa</taxon>
        <taxon>Ecdysozoa</taxon>
        <taxon>Arthropoda</taxon>
        <taxon>Hexapoda</taxon>
        <taxon>Insecta</taxon>
        <taxon>Pterygota</taxon>
        <taxon>Neoptera</taxon>
        <taxon>Endopterygota</taxon>
        <taxon>Hymenoptera</taxon>
        <taxon>Apocrita</taxon>
        <taxon>Proctotrupomorpha</taxon>
        <taxon>Chalcidoidea</taxon>
        <taxon>Pteromalidae</taxon>
        <taxon>Pteromalinae</taxon>
        <taxon>Trichomalopsis</taxon>
    </lineage>
</organism>